<dbReference type="OrthoDB" id="62952at2759"/>
<dbReference type="PANTHER" id="PTHR42085:SF2">
    <property type="entry name" value="F-BOX DOMAIN-CONTAINING PROTEIN"/>
    <property type="match status" value="1"/>
</dbReference>
<comment type="caution">
    <text evidence="1">The sequence shown here is derived from an EMBL/GenBank/DDBJ whole genome shotgun (WGS) entry which is preliminary data.</text>
</comment>
<evidence type="ECO:0000313" key="2">
    <source>
        <dbReference type="Proteomes" id="UP000298493"/>
    </source>
</evidence>
<gene>
    <name evidence="1" type="ORF">E6O75_ATG01370</name>
</gene>
<dbReference type="AlphaFoldDB" id="A0A4Z1PUB5"/>
<protein>
    <submittedName>
        <fullName evidence="1">Uncharacterized protein</fullName>
    </submittedName>
</protein>
<keyword evidence="2" id="KW-1185">Reference proteome</keyword>
<organism evidence="1 2">
    <name type="scientific">Venturia nashicola</name>
    <dbReference type="NCBI Taxonomy" id="86259"/>
    <lineage>
        <taxon>Eukaryota</taxon>
        <taxon>Fungi</taxon>
        <taxon>Dikarya</taxon>
        <taxon>Ascomycota</taxon>
        <taxon>Pezizomycotina</taxon>
        <taxon>Dothideomycetes</taxon>
        <taxon>Pleosporomycetidae</taxon>
        <taxon>Venturiales</taxon>
        <taxon>Venturiaceae</taxon>
        <taxon>Venturia</taxon>
    </lineage>
</organism>
<evidence type="ECO:0000313" key="1">
    <source>
        <dbReference type="EMBL" id="TID26877.1"/>
    </source>
</evidence>
<dbReference type="Proteomes" id="UP000298493">
    <property type="component" value="Unassembled WGS sequence"/>
</dbReference>
<dbReference type="EMBL" id="SNSC02000002">
    <property type="protein sequence ID" value="TID26877.1"/>
    <property type="molecule type" value="Genomic_DNA"/>
</dbReference>
<dbReference type="PANTHER" id="PTHR42085">
    <property type="entry name" value="F-BOX DOMAIN-CONTAINING PROTEIN"/>
    <property type="match status" value="1"/>
</dbReference>
<sequence>MSPEPAPATTKALETSHNNALKALQSFPFLKLPAELRNKIYRSLLVFDRVFIPKRSLIPSKFVGTRCLIDFAIIGVNKQVYSEARGIWLKENEFIYREEYDTYRVPHRSELNWRIFQQRFIGRPDILKHASRIRVEFGTYDMIADFVETLVSNQNLIYLGISFRPMTMKVLMACKKALHRLEKVSVCNEVSFKLQTRTLWGYRRKSDSYIKKERAFENYLSTLKAKMLENGGKAYRT</sequence>
<name>A0A4Z1PUB5_9PEZI</name>
<proteinExistence type="predicted"/>
<reference evidence="1 2" key="1">
    <citation type="submission" date="2019-04" db="EMBL/GenBank/DDBJ databases">
        <title>High contiguity whole genome sequence and gene annotation resource for two Venturia nashicola isolates.</title>
        <authorList>
            <person name="Prokchorchik M."/>
            <person name="Won K."/>
            <person name="Lee Y."/>
            <person name="Choi E.D."/>
            <person name="Segonzac C."/>
            <person name="Sohn K.H."/>
        </authorList>
    </citation>
    <scope>NUCLEOTIDE SEQUENCE [LARGE SCALE GENOMIC DNA]</scope>
    <source>
        <strain evidence="1 2">PRI2</strain>
    </source>
</reference>
<dbReference type="InterPro" id="IPR038883">
    <property type="entry name" value="AN11006-like"/>
</dbReference>
<accession>A0A4Z1PUB5</accession>